<evidence type="ECO:0000313" key="2">
    <source>
        <dbReference type="Proteomes" id="UP000249390"/>
    </source>
</evidence>
<gene>
    <name evidence="1" type="ORF">DM860_003079</name>
</gene>
<accession>A0A328D229</accession>
<proteinExistence type="predicted"/>
<comment type="caution">
    <text evidence="1">The sequence shown here is derived from an EMBL/GenBank/DDBJ whole genome shotgun (WGS) entry which is preliminary data.</text>
</comment>
<protein>
    <recommendedName>
        <fullName evidence="3">Reverse transcriptase zinc-binding domain-containing protein</fullName>
    </recommendedName>
</protein>
<dbReference type="Proteomes" id="UP000249390">
    <property type="component" value="Unassembled WGS sequence"/>
</dbReference>
<dbReference type="EMBL" id="NQVE01000200">
    <property type="protein sequence ID" value="RAL39546.1"/>
    <property type="molecule type" value="Genomic_DNA"/>
</dbReference>
<reference evidence="1 2" key="1">
    <citation type="submission" date="2018-06" db="EMBL/GenBank/DDBJ databases">
        <title>The Genome of Cuscuta australis (Dodder) Provides Insight into the Evolution of Plant Parasitism.</title>
        <authorList>
            <person name="Liu H."/>
        </authorList>
    </citation>
    <scope>NUCLEOTIDE SEQUENCE [LARGE SCALE GENOMIC DNA]</scope>
    <source>
        <strain evidence="2">cv. Yunnan</strain>
        <tissue evidence="1">Vines</tissue>
    </source>
</reference>
<organism evidence="1 2">
    <name type="scientific">Cuscuta australis</name>
    <dbReference type="NCBI Taxonomy" id="267555"/>
    <lineage>
        <taxon>Eukaryota</taxon>
        <taxon>Viridiplantae</taxon>
        <taxon>Streptophyta</taxon>
        <taxon>Embryophyta</taxon>
        <taxon>Tracheophyta</taxon>
        <taxon>Spermatophyta</taxon>
        <taxon>Magnoliopsida</taxon>
        <taxon>eudicotyledons</taxon>
        <taxon>Gunneridae</taxon>
        <taxon>Pentapetalae</taxon>
        <taxon>asterids</taxon>
        <taxon>lamiids</taxon>
        <taxon>Solanales</taxon>
        <taxon>Convolvulaceae</taxon>
        <taxon>Cuscuteae</taxon>
        <taxon>Cuscuta</taxon>
        <taxon>Cuscuta subgen. Grammica</taxon>
        <taxon>Cuscuta sect. Cleistogrammica</taxon>
    </lineage>
</organism>
<sequence length="125" mass="14262">MPGRRFGHPHTVISNSCFHAKGSPVIELAQQFTLDHKRGYLCSRNKLTWTDIIWNNRVIAKHQFVIWLICREDSKPKLDCWFTGSRRLRDDVTPLTSLLTPFITSGDGKTEAGKAILKPSTVQKE</sequence>
<evidence type="ECO:0008006" key="3">
    <source>
        <dbReference type="Google" id="ProtNLM"/>
    </source>
</evidence>
<keyword evidence="2" id="KW-1185">Reference proteome</keyword>
<evidence type="ECO:0000313" key="1">
    <source>
        <dbReference type="EMBL" id="RAL39546.1"/>
    </source>
</evidence>
<name>A0A328D229_9ASTE</name>
<dbReference type="AlphaFoldDB" id="A0A328D229"/>